<evidence type="ECO:0000313" key="2">
    <source>
        <dbReference type="Proteomes" id="UP001204615"/>
    </source>
</evidence>
<name>A0ABT1FDJ2_9GAMM</name>
<dbReference type="RefSeq" id="WP_253567443.1">
    <property type="nucleotide sequence ID" value="NZ_JAMZEK010000003.1"/>
</dbReference>
<accession>A0ABT1FDJ2</accession>
<organism evidence="1 2">
    <name type="scientific">Dyella lutea</name>
    <dbReference type="NCBI Taxonomy" id="2950441"/>
    <lineage>
        <taxon>Bacteria</taxon>
        <taxon>Pseudomonadati</taxon>
        <taxon>Pseudomonadota</taxon>
        <taxon>Gammaproteobacteria</taxon>
        <taxon>Lysobacterales</taxon>
        <taxon>Rhodanobacteraceae</taxon>
        <taxon>Dyella</taxon>
    </lineage>
</organism>
<evidence type="ECO:0000313" key="1">
    <source>
        <dbReference type="EMBL" id="MCP1375170.1"/>
    </source>
</evidence>
<reference evidence="1 2" key="1">
    <citation type="submission" date="2022-06" db="EMBL/GenBank/DDBJ databases">
        <title>Dyella sp. Sa strain:Sa Genome sequencing.</title>
        <authorList>
            <person name="Park S."/>
        </authorList>
    </citation>
    <scope>NUCLEOTIDE SEQUENCE [LARGE SCALE GENOMIC DNA]</scope>
    <source>
        <strain evidence="1 2">Sa</strain>
    </source>
</reference>
<dbReference type="EMBL" id="JAMZEK010000003">
    <property type="protein sequence ID" value="MCP1375170.1"/>
    <property type="molecule type" value="Genomic_DNA"/>
</dbReference>
<keyword evidence="2" id="KW-1185">Reference proteome</keyword>
<gene>
    <name evidence="1" type="ORF">NC595_14060</name>
</gene>
<comment type="caution">
    <text evidence="1">The sequence shown here is derived from an EMBL/GenBank/DDBJ whole genome shotgun (WGS) entry which is preliminary data.</text>
</comment>
<proteinExistence type="predicted"/>
<sequence length="197" mass="21515">MESNQFLSSIIPHRLRGNAILYASTQIYIRCESYKNELPATLLIRGEIVMEGGVYSLLNPLVEAGLVNLRCLVEFLGVKRNSQNNTLADRKGRLDDVVIESFKYKDIPLSKVTPNGLCSVLDGHSPLIVNNAICHTLEMADKAIAHVTKVHNVTSTDLTQVAIASKCVETAVMTFLYDAMGLERPNIGVVAIAESAS</sequence>
<dbReference type="Proteomes" id="UP001204615">
    <property type="component" value="Unassembled WGS sequence"/>
</dbReference>
<protein>
    <submittedName>
        <fullName evidence="1">Uncharacterized protein</fullName>
    </submittedName>
</protein>